<sequence length="297" mass="30330">MPTALSPSPTSSPSSQRSAAIIGGTTAGVFLLLLILATTFLIRRHRLKMNLQERLQSLLRPLRNAREDRGLLDGEDFFDEDAEGALAMRAYRDAYSSSTNLPAGAASRHAASASRSTLATGQGDQSRATTPGGVEPVRHREEEGLGMVAGVGVGASTISSTASGGTSRTNASTSNSQTQYSGLPSTTPAVAPLVNISGLPASTSASESGSSAGAMANMAPPRRASYTLATQPDTPNSLYTDPFRAAAPAPAPGTARDGSVYYTLPAQGQTPGPAPGAGQGQGQEARRSTSGRSRGGR</sequence>
<organism evidence="3 4">
    <name type="scientific">Sphagnurus paluster</name>
    <dbReference type="NCBI Taxonomy" id="117069"/>
    <lineage>
        <taxon>Eukaryota</taxon>
        <taxon>Fungi</taxon>
        <taxon>Dikarya</taxon>
        <taxon>Basidiomycota</taxon>
        <taxon>Agaricomycotina</taxon>
        <taxon>Agaricomycetes</taxon>
        <taxon>Agaricomycetidae</taxon>
        <taxon>Agaricales</taxon>
        <taxon>Tricholomatineae</taxon>
        <taxon>Lyophyllaceae</taxon>
        <taxon>Sphagnurus</taxon>
    </lineage>
</organism>
<feature type="compositionally biased region" description="Polar residues" evidence="1">
    <location>
        <begin position="227"/>
        <end position="239"/>
    </location>
</feature>
<keyword evidence="2" id="KW-1133">Transmembrane helix</keyword>
<feature type="compositionally biased region" description="Low complexity" evidence="1">
    <location>
        <begin position="288"/>
        <end position="297"/>
    </location>
</feature>
<feature type="region of interest" description="Disordered" evidence="1">
    <location>
        <begin position="226"/>
        <end position="297"/>
    </location>
</feature>
<comment type="caution">
    <text evidence="3">The sequence shown here is derived from an EMBL/GenBank/DDBJ whole genome shotgun (WGS) entry which is preliminary data.</text>
</comment>
<evidence type="ECO:0000256" key="1">
    <source>
        <dbReference type="SAM" id="MobiDB-lite"/>
    </source>
</evidence>
<dbReference type="EMBL" id="JABCKI010006215">
    <property type="protein sequence ID" value="KAG5634982.1"/>
    <property type="molecule type" value="Genomic_DNA"/>
</dbReference>
<proteinExistence type="predicted"/>
<name>A0A9P7FMZ7_9AGAR</name>
<evidence type="ECO:0000313" key="4">
    <source>
        <dbReference type="Proteomes" id="UP000717328"/>
    </source>
</evidence>
<feature type="compositionally biased region" description="Low complexity" evidence="1">
    <location>
        <begin position="159"/>
        <end position="181"/>
    </location>
</feature>
<reference evidence="3" key="1">
    <citation type="submission" date="2021-02" db="EMBL/GenBank/DDBJ databases">
        <authorList>
            <person name="Nieuwenhuis M."/>
            <person name="Van De Peppel L.J.J."/>
        </authorList>
    </citation>
    <scope>NUCLEOTIDE SEQUENCE</scope>
    <source>
        <strain evidence="3">D49</strain>
    </source>
</reference>
<keyword evidence="4" id="KW-1185">Reference proteome</keyword>
<dbReference type="AlphaFoldDB" id="A0A9P7FMZ7"/>
<feature type="compositionally biased region" description="Low complexity" evidence="1">
    <location>
        <begin position="103"/>
        <end position="121"/>
    </location>
</feature>
<feature type="transmembrane region" description="Helical" evidence="2">
    <location>
        <begin position="20"/>
        <end position="42"/>
    </location>
</feature>
<reference evidence="3" key="2">
    <citation type="submission" date="2021-10" db="EMBL/GenBank/DDBJ databases">
        <title>Phylogenomics reveals ancestral predisposition of the termite-cultivated fungus Termitomyces towards a domesticated lifestyle.</title>
        <authorList>
            <person name="Auxier B."/>
            <person name="Grum-Grzhimaylo A."/>
            <person name="Cardenas M.E."/>
            <person name="Lodge J.D."/>
            <person name="Laessoe T."/>
            <person name="Pedersen O."/>
            <person name="Smith M.E."/>
            <person name="Kuyper T.W."/>
            <person name="Franco-Molano E.A."/>
            <person name="Baroni T.J."/>
            <person name="Aanen D.K."/>
        </authorList>
    </citation>
    <scope>NUCLEOTIDE SEQUENCE</scope>
    <source>
        <strain evidence="3">D49</strain>
    </source>
</reference>
<feature type="region of interest" description="Disordered" evidence="1">
    <location>
        <begin position="159"/>
        <end position="186"/>
    </location>
</feature>
<keyword evidence="2" id="KW-0472">Membrane</keyword>
<accession>A0A9P7FMZ7</accession>
<keyword evidence="2" id="KW-0812">Transmembrane</keyword>
<dbReference type="Proteomes" id="UP000717328">
    <property type="component" value="Unassembled WGS sequence"/>
</dbReference>
<protein>
    <submittedName>
        <fullName evidence="3">Uncharacterized protein</fullName>
    </submittedName>
</protein>
<gene>
    <name evidence="3" type="ORF">H0H81_000145</name>
</gene>
<feature type="region of interest" description="Disordered" evidence="1">
    <location>
        <begin position="98"/>
        <end position="136"/>
    </location>
</feature>
<evidence type="ECO:0000313" key="3">
    <source>
        <dbReference type="EMBL" id="KAG5634982.1"/>
    </source>
</evidence>
<evidence type="ECO:0000256" key="2">
    <source>
        <dbReference type="SAM" id="Phobius"/>
    </source>
</evidence>